<organism evidence="7 8">
    <name type="scientific">Emiliania huxleyi (strain CCMP1516)</name>
    <dbReference type="NCBI Taxonomy" id="280463"/>
    <lineage>
        <taxon>Eukaryota</taxon>
        <taxon>Haptista</taxon>
        <taxon>Haptophyta</taxon>
        <taxon>Prymnesiophyceae</taxon>
        <taxon>Isochrysidales</taxon>
        <taxon>Noelaerhabdaceae</taxon>
        <taxon>Emiliania</taxon>
    </lineage>
</organism>
<dbReference type="RefSeq" id="XP_005790226.1">
    <property type="nucleotide sequence ID" value="XM_005790169.1"/>
</dbReference>
<keyword evidence="1" id="KW-0540">Nuclease</keyword>
<dbReference type="GO" id="GO:0003723">
    <property type="term" value="F:RNA binding"/>
    <property type="evidence" value="ECO:0007669"/>
    <property type="project" value="TreeGrafter"/>
</dbReference>
<dbReference type="Gene3D" id="3.40.50.12390">
    <property type="match status" value="1"/>
</dbReference>
<evidence type="ECO:0000256" key="4">
    <source>
        <dbReference type="SAM" id="MobiDB-lite"/>
    </source>
</evidence>
<evidence type="ECO:0000256" key="2">
    <source>
        <dbReference type="ARBA" id="ARBA00022801"/>
    </source>
</evidence>
<dbReference type="STRING" id="2903.R1DRP7"/>
<protein>
    <submittedName>
        <fullName evidence="7">Uncharacterized protein</fullName>
    </submittedName>
</protein>
<sequence>MKSVPARFIRQHMAKENTLAAALPKYPKIIVDAAESDPAALDLSAPNPNGMEFDNLYLDMNGIIHPCAMFVLIFEYIDRIFSVIRPRKLLYLAIDGPAPRAKMNQQRSRRFKAAKERAEKAAVEEELNAELRAAGREPPSSEGGGFDSNVITPGTAFMARARIHSCEAWRGIKVILSDATVPGEGEHKIMEHIRDQRRLDGYEPNSRHVIHGLDADLIMLALATHEPHFTILREAQAKQQEARANGAAGAFGGLYPPKERRQQELHGAELHDAVAAYAASARRVAADPLPLRGLSGFLKADGPPASAHLYATLHGCTSTNTGDGAVEIRLAKKKPPGARVQKLLEARQAAEFRAGGWTVPDLCLTTERHVSARRRSGAFEEGAAFSPFEQLMSVFPPASGHALPAAQLMVDADSPIIDFYPIDFADDLNGKKYAWQAIALLPFIDAPRLRATLAPADRDRHGDALLFVSSAQPIGAICAAVAAAPVSAPPVRLDAAAAESLGFGGFVRASAASRRQAGEALPPPPGGAEYNLPPIPACATVGVSFDPPAKQAHLPRLLRGQILPQPTLSKHDQPQFSRDAAAATRSMEARFSSAPKRLISGALGRSSGSYGGGGTSTYRPGR</sequence>
<reference evidence="8" key="1">
    <citation type="journal article" date="2013" name="Nature">
        <title>Pan genome of the phytoplankton Emiliania underpins its global distribution.</title>
        <authorList>
            <person name="Read B.A."/>
            <person name="Kegel J."/>
            <person name="Klute M.J."/>
            <person name="Kuo A."/>
            <person name="Lefebvre S.C."/>
            <person name="Maumus F."/>
            <person name="Mayer C."/>
            <person name="Miller J."/>
            <person name="Monier A."/>
            <person name="Salamov A."/>
            <person name="Young J."/>
            <person name="Aguilar M."/>
            <person name="Claverie J.M."/>
            <person name="Frickenhaus S."/>
            <person name="Gonzalez K."/>
            <person name="Herman E.K."/>
            <person name="Lin Y.C."/>
            <person name="Napier J."/>
            <person name="Ogata H."/>
            <person name="Sarno A.F."/>
            <person name="Shmutz J."/>
            <person name="Schroeder D."/>
            <person name="de Vargas C."/>
            <person name="Verret F."/>
            <person name="von Dassow P."/>
            <person name="Valentin K."/>
            <person name="Van de Peer Y."/>
            <person name="Wheeler G."/>
            <person name="Dacks J.B."/>
            <person name="Delwiche C.F."/>
            <person name="Dyhrman S.T."/>
            <person name="Glockner G."/>
            <person name="John U."/>
            <person name="Richards T."/>
            <person name="Worden A.Z."/>
            <person name="Zhang X."/>
            <person name="Grigoriev I.V."/>
            <person name="Allen A.E."/>
            <person name="Bidle K."/>
            <person name="Borodovsky M."/>
            <person name="Bowler C."/>
            <person name="Brownlee C."/>
            <person name="Cock J.M."/>
            <person name="Elias M."/>
            <person name="Gladyshev V.N."/>
            <person name="Groth M."/>
            <person name="Guda C."/>
            <person name="Hadaegh A."/>
            <person name="Iglesias-Rodriguez M.D."/>
            <person name="Jenkins J."/>
            <person name="Jones B.M."/>
            <person name="Lawson T."/>
            <person name="Leese F."/>
            <person name="Lindquist E."/>
            <person name="Lobanov A."/>
            <person name="Lomsadze A."/>
            <person name="Malik S.B."/>
            <person name="Marsh M.E."/>
            <person name="Mackinder L."/>
            <person name="Mock T."/>
            <person name="Mueller-Roeber B."/>
            <person name="Pagarete A."/>
            <person name="Parker M."/>
            <person name="Probert I."/>
            <person name="Quesneville H."/>
            <person name="Raines C."/>
            <person name="Rensing S.A."/>
            <person name="Riano-Pachon D.M."/>
            <person name="Richier S."/>
            <person name="Rokitta S."/>
            <person name="Shiraiwa Y."/>
            <person name="Soanes D.M."/>
            <person name="van der Giezen M."/>
            <person name="Wahlund T.M."/>
            <person name="Williams B."/>
            <person name="Wilson W."/>
            <person name="Wolfe G."/>
            <person name="Wurch L.L."/>
        </authorList>
    </citation>
    <scope>NUCLEOTIDE SEQUENCE</scope>
</reference>
<evidence type="ECO:0000256" key="1">
    <source>
        <dbReference type="ARBA" id="ARBA00022722"/>
    </source>
</evidence>
<dbReference type="InterPro" id="IPR004859">
    <property type="entry name" value="Xrn1_N"/>
</dbReference>
<proteinExistence type="predicted"/>
<feature type="domain" description="Xrn1 N-terminal" evidence="5">
    <location>
        <begin position="25"/>
        <end position="234"/>
    </location>
</feature>
<dbReference type="PaxDb" id="2903-EOD37797"/>
<evidence type="ECO:0000313" key="7">
    <source>
        <dbReference type="EnsemblProtists" id="EOD37797"/>
    </source>
</evidence>
<dbReference type="HOGENOM" id="CLU_439705_0_0_1"/>
<name>A0A0D3KPW2_EMIH1</name>
<dbReference type="AlphaFoldDB" id="A0A0D3KPW2"/>
<dbReference type="Pfam" id="PF03159">
    <property type="entry name" value="XRN_N"/>
    <property type="match status" value="1"/>
</dbReference>
<evidence type="ECO:0000259" key="5">
    <source>
        <dbReference type="Pfam" id="PF03159"/>
    </source>
</evidence>
<accession>A0A0D3KPW2</accession>
<dbReference type="Proteomes" id="UP000013827">
    <property type="component" value="Unassembled WGS sequence"/>
</dbReference>
<dbReference type="GO" id="GO:0000956">
    <property type="term" value="P:nuclear-transcribed mRNA catabolic process"/>
    <property type="evidence" value="ECO:0007669"/>
    <property type="project" value="TreeGrafter"/>
</dbReference>
<dbReference type="PANTHER" id="PTHR12341:SF41">
    <property type="entry name" value="5'-3' EXORIBONUCLEASE 2"/>
    <property type="match status" value="1"/>
</dbReference>
<feature type="domain" description="Xrn1 helical" evidence="6">
    <location>
        <begin position="378"/>
        <end position="572"/>
    </location>
</feature>
<dbReference type="CDD" id="cd18673">
    <property type="entry name" value="PIN_XRN1-2-like"/>
    <property type="match status" value="1"/>
</dbReference>
<dbReference type="Gene3D" id="1.25.40.1050">
    <property type="match status" value="1"/>
</dbReference>
<keyword evidence="2" id="KW-0378">Hydrolase</keyword>
<evidence type="ECO:0000259" key="6">
    <source>
        <dbReference type="Pfam" id="PF17846"/>
    </source>
</evidence>
<dbReference type="EnsemblProtists" id="EOD37797">
    <property type="protein sequence ID" value="EOD37797"/>
    <property type="gene ID" value="EMIHUDRAFT_225049"/>
</dbReference>
<dbReference type="PANTHER" id="PTHR12341">
    <property type="entry name" value="5'-&gt;3' EXORIBONUCLEASE"/>
    <property type="match status" value="1"/>
</dbReference>
<keyword evidence="3" id="KW-0269">Exonuclease</keyword>
<dbReference type="InterPro" id="IPR027073">
    <property type="entry name" value="5_3_exoribonuclease"/>
</dbReference>
<dbReference type="GeneID" id="17283067"/>
<dbReference type="eggNOG" id="KOG2044">
    <property type="taxonomic scope" value="Eukaryota"/>
</dbReference>
<dbReference type="GO" id="GO:0005634">
    <property type="term" value="C:nucleus"/>
    <property type="evidence" value="ECO:0007669"/>
    <property type="project" value="TreeGrafter"/>
</dbReference>
<evidence type="ECO:0000313" key="8">
    <source>
        <dbReference type="Proteomes" id="UP000013827"/>
    </source>
</evidence>
<evidence type="ECO:0000256" key="3">
    <source>
        <dbReference type="ARBA" id="ARBA00022839"/>
    </source>
</evidence>
<keyword evidence="8" id="KW-1185">Reference proteome</keyword>
<dbReference type="GO" id="GO:0004534">
    <property type="term" value="F:5'-3' RNA exonuclease activity"/>
    <property type="evidence" value="ECO:0007669"/>
    <property type="project" value="TreeGrafter"/>
</dbReference>
<dbReference type="InterPro" id="IPR041412">
    <property type="entry name" value="Xrn1_helical"/>
</dbReference>
<dbReference type="KEGG" id="ehx:EMIHUDRAFT_225049"/>
<dbReference type="Pfam" id="PF17846">
    <property type="entry name" value="XRN_M"/>
    <property type="match status" value="1"/>
</dbReference>
<reference evidence="7" key="2">
    <citation type="submission" date="2024-10" db="UniProtKB">
        <authorList>
            <consortium name="EnsemblProtists"/>
        </authorList>
    </citation>
    <scope>IDENTIFICATION</scope>
</reference>
<feature type="region of interest" description="Disordered" evidence="4">
    <location>
        <begin position="587"/>
        <end position="622"/>
    </location>
</feature>